<feature type="domain" description="HTH tetR-type" evidence="5">
    <location>
        <begin position="13"/>
        <end position="73"/>
    </location>
</feature>
<dbReference type="PANTHER" id="PTHR30055">
    <property type="entry name" value="HTH-TYPE TRANSCRIPTIONAL REGULATOR RUTR"/>
    <property type="match status" value="1"/>
</dbReference>
<keyword evidence="1" id="KW-0805">Transcription regulation</keyword>
<keyword evidence="2 4" id="KW-0238">DNA-binding</keyword>
<name>A0A375YMC1_MYCPF</name>
<evidence type="ECO:0000313" key="6">
    <source>
        <dbReference type="EMBL" id="SRX82308.1"/>
    </source>
</evidence>
<dbReference type="Proteomes" id="UP000252008">
    <property type="component" value="Unassembled WGS sequence"/>
</dbReference>
<dbReference type="PANTHER" id="PTHR30055:SF234">
    <property type="entry name" value="HTH-TYPE TRANSCRIPTIONAL REGULATOR BETI"/>
    <property type="match status" value="1"/>
</dbReference>
<evidence type="ECO:0000313" key="7">
    <source>
        <dbReference type="Proteomes" id="UP000252008"/>
    </source>
</evidence>
<evidence type="ECO:0000256" key="4">
    <source>
        <dbReference type="PROSITE-ProRule" id="PRU00335"/>
    </source>
</evidence>
<sequence length="197" mass="21558">MRLRGRSADPRAERVHTRLRDAAFALAHEHPVDAISVGDLTAHAQVSRQVFYRHFRDRDDVVAAAFSHAFDSAMPIYDGTDARARILELFGFAAKHSPLCRNAVSSTVHQHVLVTYRDALVTPCRQIAEQGLAVLDAVSPVPADAVTRFLVGGFVEVLRSWMEDPDATDLHARVRAALDTVDALLGTASIQKGPDRG</sequence>
<dbReference type="GO" id="GO:0000976">
    <property type="term" value="F:transcription cis-regulatory region binding"/>
    <property type="evidence" value="ECO:0007669"/>
    <property type="project" value="TreeGrafter"/>
</dbReference>
<gene>
    <name evidence="6" type="ORF">MPP7335_04068</name>
</gene>
<accession>A0A375YMC1</accession>
<dbReference type="EMBL" id="UEGS01000001">
    <property type="protein sequence ID" value="SRX82308.1"/>
    <property type="molecule type" value="Genomic_DNA"/>
</dbReference>
<dbReference type="AlphaFoldDB" id="A0A375YMC1"/>
<evidence type="ECO:0000259" key="5">
    <source>
        <dbReference type="PROSITE" id="PS50977"/>
    </source>
</evidence>
<dbReference type="PROSITE" id="PS50977">
    <property type="entry name" value="HTH_TETR_2"/>
    <property type="match status" value="1"/>
</dbReference>
<dbReference type="InterPro" id="IPR009057">
    <property type="entry name" value="Homeodomain-like_sf"/>
</dbReference>
<keyword evidence="7" id="KW-1185">Reference proteome</keyword>
<dbReference type="InterPro" id="IPR050109">
    <property type="entry name" value="HTH-type_TetR-like_transc_reg"/>
</dbReference>
<dbReference type="Gene3D" id="1.10.357.10">
    <property type="entry name" value="Tetracycline Repressor, domain 2"/>
    <property type="match status" value="1"/>
</dbReference>
<dbReference type="GO" id="GO:0003700">
    <property type="term" value="F:DNA-binding transcription factor activity"/>
    <property type="evidence" value="ECO:0007669"/>
    <property type="project" value="TreeGrafter"/>
</dbReference>
<reference evidence="6 7" key="1">
    <citation type="submission" date="2018-05" db="EMBL/GenBank/DDBJ databases">
        <authorList>
            <consortium name="IHU Genomes"/>
        </authorList>
    </citation>
    <scope>NUCLEOTIDE SEQUENCE [LARGE SCALE GENOMIC DNA]</scope>
    <source>
        <strain evidence="6 7">P7335</strain>
    </source>
</reference>
<keyword evidence="3" id="KW-0804">Transcription</keyword>
<protein>
    <submittedName>
        <fullName evidence="6">TetR family transcriptional regulator [Amycolatopsis mediterranei S699]</fullName>
    </submittedName>
</protein>
<dbReference type="SUPFAM" id="SSF46689">
    <property type="entry name" value="Homeodomain-like"/>
    <property type="match status" value="1"/>
</dbReference>
<dbReference type="RefSeq" id="WP_083143848.1">
    <property type="nucleotide sequence ID" value="NZ_MVID01000010.1"/>
</dbReference>
<proteinExistence type="predicted"/>
<dbReference type="InterPro" id="IPR001647">
    <property type="entry name" value="HTH_TetR"/>
</dbReference>
<dbReference type="Pfam" id="PF00440">
    <property type="entry name" value="TetR_N"/>
    <property type="match status" value="1"/>
</dbReference>
<evidence type="ECO:0000256" key="2">
    <source>
        <dbReference type="ARBA" id="ARBA00023125"/>
    </source>
</evidence>
<evidence type="ECO:0000256" key="1">
    <source>
        <dbReference type="ARBA" id="ARBA00023015"/>
    </source>
</evidence>
<feature type="DNA-binding region" description="H-T-H motif" evidence="4">
    <location>
        <begin position="36"/>
        <end position="55"/>
    </location>
</feature>
<dbReference type="STRING" id="39692.BST38_13560"/>
<organism evidence="6 7">
    <name type="scientific">Mycolicibacterium parafortuitum</name>
    <name type="common">Mycobacterium parafortuitum</name>
    <dbReference type="NCBI Taxonomy" id="39692"/>
    <lineage>
        <taxon>Bacteria</taxon>
        <taxon>Bacillati</taxon>
        <taxon>Actinomycetota</taxon>
        <taxon>Actinomycetes</taxon>
        <taxon>Mycobacteriales</taxon>
        <taxon>Mycobacteriaceae</taxon>
        <taxon>Mycolicibacterium</taxon>
    </lineage>
</organism>
<evidence type="ECO:0000256" key="3">
    <source>
        <dbReference type="ARBA" id="ARBA00023163"/>
    </source>
</evidence>